<keyword evidence="3 6" id="KW-0812">Transmembrane</keyword>
<evidence type="ECO:0000256" key="5">
    <source>
        <dbReference type="ARBA" id="ARBA00023136"/>
    </source>
</evidence>
<accession>A0A150HSL3</accession>
<feature type="transmembrane region" description="Helical" evidence="6">
    <location>
        <begin position="91"/>
        <end position="111"/>
    </location>
</feature>
<protein>
    <submittedName>
        <fullName evidence="8">Putative inner membrane transporter YedA</fullName>
    </submittedName>
</protein>
<name>A0A150HSL3_9GAMM</name>
<dbReference type="InterPro" id="IPR037185">
    <property type="entry name" value="EmrE-like"/>
</dbReference>
<evidence type="ECO:0000256" key="3">
    <source>
        <dbReference type="ARBA" id="ARBA00022692"/>
    </source>
</evidence>
<evidence type="ECO:0000313" key="9">
    <source>
        <dbReference type="Proteomes" id="UP000075680"/>
    </source>
</evidence>
<feature type="transmembrane region" description="Helical" evidence="6">
    <location>
        <begin position="118"/>
        <end position="137"/>
    </location>
</feature>
<evidence type="ECO:0000256" key="1">
    <source>
        <dbReference type="ARBA" id="ARBA00004141"/>
    </source>
</evidence>
<keyword evidence="4 6" id="KW-1133">Transmembrane helix</keyword>
<evidence type="ECO:0000256" key="2">
    <source>
        <dbReference type="ARBA" id="ARBA00007362"/>
    </source>
</evidence>
<reference evidence="8 9" key="1">
    <citation type="journal article" date="2016" name="Sci. Rep.">
        <title>Genomic and phenotypic characterization of the species Acinetobacter venetianus.</title>
        <authorList>
            <person name="Fondi M."/>
            <person name="Maida I."/>
            <person name="Perrin E."/>
            <person name="Orlandini V."/>
            <person name="La Torre L."/>
            <person name="Bosi E."/>
            <person name="Negroni A."/>
            <person name="Zanaroli G."/>
            <person name="Fava F."/>
            <person name="Decorosi F."/>
            <person name="Giovannetti L."/>
            <person name="Viti C."/>
            <person name="Vaneechoutte M."/>
            <person name="Dijkshoorn L."/>
            <person name="Fani R."/>
        </authorList>
    </citation>
    <scope>NUCLEOTIDE SEQUENCE [LARGE SCALE GENOMIC DNA]</scope>
    <source>
        <strain evidence="8 9">LUH5627</strain>
    </source>
</reference>
<dbReference type="EMBL" id="JRUE01000148">
    <property type="protein sequence ID" value="KXZ69332.1"/>
    <property type="molecule type" value="Genomic_DNA"/>
</dbReference>
<dbReference type="AlphaFoldDB" id="A0A150HSL3"/>
<dbReference type="RefSeq" id="WP_061518711.1">
    <property type="nucleotide sequence ID" value="NZ_JRUE01000148.1"/>
</dbReference>
<dbReference type="Proteomes" id="UP000075680">
    <property type="component" value="Unassembled WGS sequence"/>
</dbReference>
<sequence length="285" mass="30754">MKTHHANLLITAIAPLVWGSTYIVTTTTLANFSPMVVAMLRALPAGLLLLLLTRQLPTGRWWLYTFILGALNITLFLSLLFVATYRLPGGVAGTVLSSQPLIIIMLSAVLLSSKIRPLAIFAALIGMGGVSLLVLTADTTLDPIGIVAGLAGATSMALGMILTQKWQAPVSALTLSAWQLTAGGLLLLPLIWLFDQPIPVPSCLNLLGLTWLSLMGAAFSYSLWFRGLQFLNANVISSLSLLSPFTAVLLGWWFLDQSLTTLQIIGIILVLVSIWFSQYANNQHR</sequence>
<evidence type="ECO:0000256" key="6">
    <source>
        <dbReference type="SAM" id="Phobius"/>
    </source>
</evidence>
<dbReference type="PANTHER" id="PTHR32322">
    <property type="entry name" value="INNER MEMBRANE TRANSPORTER"/>
    <property type="match status" value="1"/>
</dbReference>
<organism evidence="8 9">
    <name type="scientific">Acinetobacter venetianus</name>
    <dbReference type="NCBI Taxonomy" id="52133"/>
    <lineage>
        <taxon>Bacteria</taxon>
        <taxon>Pseudomonadati</taxon>
        <taxon>Pseudomonadota</taxon>
        <taxon>Gammaproteobacteria</taxon>
        <taxon>Moraxellales</taxon>
        <taxon>Moraxellaceae</taxon>
        <taxon>Acinetobacter</taxon>
    </lineage>
</organism>
<evidence type="ECO:0000256" key="4">
    <source>
        <dbReference type="ARBA" id="ARBA00022989"/>
    </source>
</evidence>
<dbReference type="PATRIC" id="fig|52133.18.peg.1676"/>
<proteinExistence type="inferred from homology"/>
<feature type="transmembrane region" description="Helical" evidence="6">
    <location>
        <begin position="143"/>
        <end position="163"/>
    </location>
</feature>
<feature type="domain" description="EamA" evidence="7">
    <location>
        <begin position="9"/>
        <end position="134"/>
    </location>
</feature>
<feature type="transmembrane region" description="Helical" evidence="6">
    <location>
        <begin position="61"/>
        <end position="85"/>
    </location>
</feature>
<dbReference type="PANTHER" id="PTHR32322:SF2">
    <property type="entry name" value="EAMA DOMAIN-CONTAINING PROTEIN"/>
    <property type="match status" value="1"/>
</dbReference>
<keyword evidence="5 6" id="KW-0472">Membrane</keyword>
<dbReference type="SUPFAM" id="SSF103481">
    <property type="entry name" value="Multidrug resistance efflux transporter EmrE"/>
    <property type="match status" value="2"/>
</dbReference>
<comment type="similarity">
    <text evidence="2">Belongs to the EamA transporter family.</text>
</comment>
<dbReference type="InterPro" id="IPR050638">
    <property type="entry name" value="AA-Vitamin_Transporters"/>
</dbReference>
<gene>
    <name evidence="8" type="primary">yedA_1</name>
    <name evidence="8" type="ORF">AVENLUH5627_01614</name>
</gene>
<evidence type="ECO:0000313" key="8">
    <source>
        <dbReference type="EMBL" id="KXZ69332.1"/>
    </source>
</evidence>
<evidence type="ECO:0000259" key="7">
    <source>
        <dbReference type="Pfam" id="PF00892"/>
    </source>
</evidence>
<feature type="transmembrane region" description="Helical" evidence="6">
    <location>
        <begin position="261"/>
        <end position="280"/>
    </location>
</feature>
<comment type="caution">
    <text evidence="8">The sequence shown here is derived from an EMBL/GenBank/DDBJ whole genome shotgun (WGS) entry which is preliminary data.</text>
</comment>
<dbReference type="Pfam" id="PF00892">
    <property type="entry name" value="EamA"/>
    <property type="match status" value="2"/>
</dbReference>
<dbReference type="InterPro" id="IPR000620">
    <property type="entry name" value="EamA_dom"/>
</dbReference>
<feature type="transmembrane region" description="Helical" evidence="6">
    <location>
        <begin position="236"/>
        <end position="255"/>
    </location>
</feature>
<feature type="transmembrane region" description="Helical" evidence="6">
    <location>
        <begin position="175"/>
        <end position="194"/>
    </location>
</feature>
<feature type="transmembrane region" description="Helical" evidence="6">
    <location>
        <begin position="29"/>
        <end position="52"/>
    </location>
</feature>
<feature type="domain" description="EamA" evidence="7">
    <location>
        <begin position="144"/>
        <end position="276"/>
    </location>
</feature>
<comment type="subcellular location">
    <subcellularLocation>
        <location evidence="1">Membrane</location>
        <topology evidence="1">Multi-pass membrane protein</topology>
    </subcellularLocation>
</comment>
<dbReference type="GO" id="GO:0016020">
    <property type="term" value="C:membrane"/>
    <property type="evidence" value="ECO:0007669"/>
    <property type="project" value="UniProtKB-SubCell"/>
</dbReference>
<dbReference type="Gene3D" id="1.10.3730.20">
    <property type="match status" value="1"/>
</dbReference>
<feature type="transmembrane region" description="Helical" evidence="6">
    <location>
        <begin position="206"/>
        <end position="224"/>
    </location>
</feature>